<dbReference type="InterPro" id="IPR011993">
    <property type="entry name" value="PH-like_dom_sf"/>
</dbReference>
<dbReference type="InterPro" id="IPR046355">
    <property type="entry name" value="Gab1-4-like"/>
</dbReference>
<keyword evidence="4" id="KW-1185">Reference proteome</keyword>
<dbReference type="GO" id="GO:0005737">
    <property type="term" value="C:cytoplasm"/>
    <property type="evidence" value="ECO:0007669"/>
    <property type="project" value="TreeGrafter"/>
</dbReference>
<evidence type="ECO:0000256" key="1">
    <source>
        <dbReference type="SAM" id="MobiDB-lite"/>
    </source>
</evidence>
<organism evidence="3 4">
    <name type="scientific">Caenorhabditis auriculariae</name>
    <dbReference type="NCBI Taxonomy" id="2777116"/>
    <lineage>
        <taxon>Eukaryota</taxon>
        <taxon>Metazoa</taxon>
        <taxon>Ecdysozoa</taxon>
        <taxon>Nematoda</taxon>
        <taxon>Chromadorea</taxon>
        <taxon>Rhabditida</taxon>
        <taxon>Rhabditina</taxon>
        <taxon>Rhabditomorpha</taxon>
        <taxon>Rhabditoidea</taxon>
        <taxon>Rhabditidae</taxon>
        <taxon>Peloderinae</taxon>
        <taxon>Caenorhabditis</taxon>
    </lineage>
</organism>
<dbReference type="InterPro" id="IPR001849">
    <property type="entry name" value="PH_domain"/>
</dbReference>
<dbReference type="PANTHER" id="PTHR45960:SF2">
    <property type="entry name" value="PROTEIN DAUGHTER OF SEVENLESS"/>
    <property type="match status" value="1"/>
</dbReference>
<feature type="compositionally biased region" description="Basic and acidic residues" evidence="1">
    <location>
        <begin position="327"/>
        <end position="341"/>
    </location>
</feature>
<comment type="caution">
    <text evidence="3">The sequence shown here is derived from an EMBL/GenBank/DDBJ whole genome shotgun (WGS) entry which is preliminary data.</text>
</comment>
<dbReference type="OrthoDB" id="67516at2759"/>
<dbReference type="PROSITE" id="PS50003">
    <property type="entry name" value="PH_DOMAIN"/>
    <property type="match status" value="1"/>
</dbReference>
<dbReference type="Proteomes" id="UP000835052">
    <property type="component" value="Unassembled WGS sequence"/>
</dbReference>
<feature type="region of interest" description="Disordered" evidence="1">
    <location>
        <begin position="242"/>
        <end position="283"/>
    </location>
</feature>
<dbReference type="GO" id="GO:0007165">
    <property type="term" value="P:signal transduction"/>
    <property type="evidence" value="ECO:0007669"/>
    <property type="project" value="TreeGrafter"/>
</dbReference>
<dbReference type="SUPFAM" id="SSF50729">
    <property type="entry name" value="PH domain-like"/>
    <property type="match status" value="1"/>
</dbReference>
<feature type="region of interest" description="Disordered" evidence="1">
    <location>
        <begin position="319"/>
        <end position="371"/>
    </location>
</feature>
<dbReference type="Gene3D" id="2.30.29.30">
    <property type="entry name" value="Pleckstrin-homology domain (PH domain)/Phosphotyrosine-binding domain (PTB)"/>
    <property type="match status" value="1"/>
</dbReference>
<dbReference type="PANTHER" id="PTHR45960">
    <property type="entry name" value="GRB2-ASSOCIATED-BINDING PROTEIN"/>
    <property type="match status" value="1"/>
</dbReference>
<feature type="domain" description="PH" evidence="2">
    <location>
        <begin position="66"/>
        <end position="187"/>
    </location>
</feature>
<sequence>MYLSYEAIWARGSQLQLIRLVRKKRRTPCSNACLNLVPFLCTSTATSLSKHSFVNASTQMRIIPENIIAEGSLKRCRRTRVLGAKWCNRYMVLYKRDSRSDSYVLLEFKSEAKSRIIKTYDLDQCSKVESHLTLSDPSLNCGTGNRSFQWIFSISLTRDESQKELYFVADSEDTMKTWVDEICKTCILEPLGGSSVPDSLEFLEPIDRVPAGSTSISRSGPREQNLGARSELYGINETASVSGCSSLGSSRRNMTTEDDSASCVSAPFGPPVPPRGRPTRGTASERILSIKMDGGRILNKPISSYGHVIEENESSGETIKYSNVDRNSNEELSERSTDFKHTKNGVVPPPVDRSNKPANLRLEDDHRRKKK</sequence>
<feature type="compositionally biased region" description="Basic and acidic residues" evidence="1">
    <location>
        <begin position="361"/>
        <end position="371"/>
    </location>
</feature>
<dbReference type="Pfam" id="PF00169">
    <property type="entry name" value="PH"/>
    <property type="match status" value="1"/>
</dbReference>
<evidence type="ECO:0000259" key="2">
    <source>
        <dbReference type="PROSITE" id="PS50003"/>
    </source>
</evidence>
<name>A0A8S1GUH9_9PELO</name>
<dbReference type="SMART" id="SM00233">
    <property type="entry name" value="PH"/>
    <property type="match status" value="1"/>
</dbReference>
<dbReference type="EMBL" id="CAJGYM010000005">
    <property type="protein sequence ID" value="CAD6186714.1"/>
    <property type="molecule type" value="Genomic_DNA"/>
</dbReference>
<reference evidence="3" key="1">
    <citation type="submission" date="2020-10" db="EMBL/GenBank/DDBJ databases">
        <authorList>
            <person name="Kikuchi T."/>
        </authorList>
    </citation>
    <scope>NUCLEOTIDE SEQUENCE</scope>
    <source>
        <strain evidence="3">NKZ352</strain>
    </source>
</reference>
<dbReference type="AlphaFoldDB" id="A0A8S1GUH9"/>
<evidence type="ECO:0000313" key="4">
    <source>
        <dbReference type="Proteomes" id="UP000835052"/>
    </source>
</evidence>
<dbReference type="GO" id="GO:0035591">
    <property type="term" value="F:signaling adaptor activity"/>
    <property type="evidence" value="ECO:0007669"/>
    <property type="project" value="TreeGrafter"/>
</dbReference>
<gene>
    <name evidence="3" type="ORF">CAUJ_LOCUS2633</name>
</gene>
<evidence type="ECO:0000313" key="3">
    <source>
        <dbReference type="EMBL" id="CAD6186714.1"/>
    </source>
</evidence>
<protein>
    <recommendedName>
        <fullName evidence="2">PH domain-containing protein</fullName>
    </recommendedName>
</protein>
<accession>A0A8S1GUH9</accession>
<proteinExistence type="predicted"/>